<organism evidence="1 2">
    <name type="scientific">Symbiodinium natans</name>
    <dbReference type="NCBI Taxonomy" id="878477"/>
    <lineage>
        <taxon>Eukaryota</taxon>
        <taxon>Sar</taxon>
        <taxon>Alveolata</taxon>
        <taxon>Dinophyceae</taxon>
        <taxon>Suessiales</taxon>
        <taxon>Symbiodiniaceae</taxon>
        <taxon>Symbiodinium</taxon>
    </lineage>
</organism>
<dbReference type="EMBL" id="CAJNDS010002361">
    <property type="protein sequence ID" value="CAE7449403.1"/>
    <property type="molecule type" value="Genomic_DNA"/>
</dbReference>
<evidence type="ECO:0000313" key="1">
    <source>
        <dbReference type="EMBL" id="CAE7449403.1"/>
    </source>
</evidence>
<dbReference type="AlphaFoldDB" id="A0A812RS32"/>
<comment type="caution">
    <text evidence="1">The sequence shown here is derived from an EMBL/GenBank/DDBJ whole genome shotgun (WGS) entry which is preliminary data.</text>
</comment>
<reference evidence="1" key="1">
    <citation type="submission" date="2021-02" db="EMBL/GenBank/DDBJ databases">
        <authorList>
            <person name="Dougan E. K."/>
            <person name="Rhodes N."/>
            <person name="Thang M."/>
            <person name="Chan C."/>
        </authorList>
    </citation>
    <scope>NUCLEOTIDE SEQUENCE</scope>
</reference>
<sequence>MPKRKLEPDHAPSREIRPESPLAVALLRLWCLGDISASCLQVLAHAATKSGCDQADLVGLASLGGFGVNPNHVQKQLMSRVFTDMVAPEPAVVETKAWGKDKTGQRVFVDTKPPLLLPHEWMLSLDSSAIEEDVLGVNDISTFWDSQPASNPRVAQSAKYFKQALQKTPGLVPFALHGDAAPHSNVDSLLVISLRAMTSRLSVASSQLLLACIPKSCITEQLMKDLWKRLTSSLQALATGKCPTTGRRFRPGVVYAVTGDLEFFYQEFGLPRPNTPNPCCWCACTQEGPASWNDFRDDAAWKATTLTPGQLSARLDHPLFKVSGCNAMALSLDCLHVLDLGVSCHVVGNVLWELLEARAGSRDTNMSALNAEIQELYQEFGTPASSRLPNLKWKSDIAGSANEYPCLKHQKGRRIRHFMPVCLELARRYSSRDDRASLHRLRVVESLKEVYDTLDQPGFRWSEEVSKNFAASVQTFLKHYSFLAKRAFVAKLCRWSIVSKHHMTAHMPSMAKHLAPRHYWTYGSESFMGFMSHLANACLAGMSAHKIPWTVMFKYRTFWQLLFKRLLVLDD</sequence>
<dbReference type="OrthoDB" id="441787at2759"/>
<evidence type="ECO:0000313" key="2">
    <source>
        <dbReference type="Proteomes" id="UP000604046"/>
    </source>
</evidence>
<protein>
    <submittedName>
        <fullName evidence="1">Uncharacterized protein</fullName>
    </submittedName>
</protein>
<gene>
    <name evidence="1" type="ORF">SNAT2548_LOCUS24556</name>
</gene>
<dbReference type="Proteomes" id="UP000604046">
    <property type="component" value="Unassembled WGS sequence"/>
</dbReference>
<keyword evidence="2" id="KW-1185">Reference proteome</keyword>
<proteinExistence type="predicted"/>
<name>A0A812RS32_9DINO</name>
<accession>A0A812RS32</accession>